<dbReference type="Proteomes" id="UP000516696">
    <property type="component" value="Chromosome"/>
</dbReference>
<feature type="transmembrane region" description="Helical" evidence="1">
    <location>
        <begin position="165"/>
        <end position="183"/>
    </location>
</feature>
<protein>
    <submittedName>
        <fullName evidence="3">VanZ family protein</fullName>
    </submittedName>
</protein>
<gene>
    <name evidence="3" type="ORF">EGM181_12090</name>
</gene>
<keyword evidence="1" id="KW-0812">Transmembrane</keyword>
<dbReference type="AlphaFoldDB" id="A0AAE7T0H2"/>
<evidence type="ECO:0000313" key="4">
    <source>
        <dbReference type="Proteomes" id="UP000516696"/>
    </source>
</evidence>
<feature type="transmembrane region" description="Helical" evidence="1">
    <location>
        <begin position="7"/>
        <end position="25"/>
    </location>
</feature>
<accession>A0AAE7T0H2</accession>
<feature type="transmembrane region" description="Helical" evidence="1">
    <location>
        <begin position="114"/>
        <end position="134"/>
    </location>
</feature>
<feature type="transmembrane region" description="Helical" evidence="1">
    <location>
        <begin position="45"/>
        <end position="62"/>
    </location>
</feature>
<keyword evidence="1" id="KW-0472">Membrane</keyword>
<sequence>MRTLMKYIITFVASCVSSYGIIHWVAFPTLMHYPKLVRAMNRFEYTELTLISFLSLSVWLFYIQFSRKKISIVYLYLVYSVYLFLLFVVLFAKASHYRALVLDPFDFLVKDRRVILEAILNVLYFIPLGGLYGLKERFNEFLFTSLLTILGIETLQYVFYVGTFAVSDILLNWLGCFIGYELCKFLRLRMKVI</sequence>
<feature type="domain" description="VanZ-like" evidence="2">
    <location>
        <begin position="75"/>
        <end position="186"/>
    </location>
</feature>
<keyword evidence="1" id="KW-1133">Transmembrane helix</keyword>
<feature type="transmembrane region" description="Helical" evidence="1">
    <location>
        <begin position="74"/>
        <end position="94"/>
    </location>
</feature>
<dbReference type="RefSeq" id="WP_113849514.1">
    <property type="nucleotide sequence ID" value="NZ_CP050485.1"/>
</dbReference>
<evidence type="ECO:0000259" key="2">
    <source>
        <dbReference type="Pfam" id="PF04892"/>
    </source>
</evidence>
<name>A0AAE7T0H2_ENTGA</name>
<evidence type="ECO:0000256" key="1">
    <source>
        <dbReference type="SAM" id="Phobius"/>
    </source>
</evidence>
<dbReference type="EMBL" id="CP050485">
    <property type="protein sequence ID" value="QOG27949.1"/>
    <property type="molecule type" value="Genomic_DNA"/>
</dbReference>
<feature type="transmembrane region" description="Helical" evidence="1">
    <location>
        <begin position="141"/>
        <end position="159"/>
    </location>
</feature>
<reference evidence="3 4" key="1">
    <citation type="submission" date="2020-03" db="EMBL/GenBank/DDBJ databases">
        <title>Characterization of ganglioside-mimicking enterococci.</title>
        <authorList>
            <person name="Patry R.T."/>
            <person name="Nothaft H."/>
            <person name="Bridger R."/>
            <person name="Shajahan A."/>
            <person name="Huynh S."/>
            <person name="Sanchez S."/>
            <person name="Azadi P."/>
            <person name="Cooper K."/>
            <person name="Miller W.G."/>
            <person name="Parker C.T."/>
            <person name="Wells L."/>
            <person name="Szymanski C.M."/>
        </authorList>
    </citation>
    <scope>NUCLEOTIDE SEQUENCE [LARGE SCALE GENOMIC DNA]</scope>
    <source>
        <strain evidence="3 4">EGM181</strain>
    </source>
</reference>
<evidence type="ECO:0000313" key="3">
    <source>
        <dbReference type="EMBL" id="QOG27949.1"/>
    </source>
</evidence>
<dbReference type="Pfam" id="PF04892">
    <property type="entry name" value="VanZ"/>
    <property type="match status" value="1"/>
</dbReference>
<organism evidence="3 4">
    <name type="scientific">Enterococcus gallinarum</name>
    <dbReference type="NCBI Taxonomy" id="1353"/>
    <lineage>
        <taxon>Bacteria</taxon>
        <taxon>Bacillati</taxon>
        <taxon>Bacillota</taxon>
        <taxon>Bacilli</taxon>
        <taxon>Lactobacillales</taxon>
        <taxon>Enterococcaceae</taxon>
        <taxon>Enterococcus</taxon>
    </lineage>
</organism>
<dbReference type="InterPro" id="IPR006976">
    <property type="entry name" value="VanZ-like"/>
</dbReference>
<proteinExistence type="predicted"/>